<name>A0A1G7H8Q6_9RHOB</name>
<protein>
    <submittedName>
        <fullName evidence="1">Uncharacterized protein</fullName>
    </submittedName>
</protein>
<evidence type="ECO:0000313" key="2">
    <source>
        <dbReference type="Proteomes" id="UP000198994"/>
    </source>
</evidence>
<accession>A0A1G7H8Q6</accession>
<evidence type="ECO:0000313" key="1">
    <source>
        <dbReference type="EMBL" id="SDE96664.1"/>
    </source>
</evidence>
<dbReference type="Proteomes" id="UP000198994">
    <property type="component" value="Unassembled WGS sequence"/>
</dbReference>
<dbReference type="RefSeq" id="WP_278184702.1">
    <property type="nucleotide sequence ID" value="NZ_FNAV01000010.1"/>
</dbReference>
<organism evidence="1 2">
    <name type="scientific">Salipiger thiooxidans</name>
    <dbReference type="NCBI Taxonomy" id="282683"/>
    <lineage>
        <taxon>Bacteria</taxon>
        <taxon>Pseudomonadati</taxon>
        <taxon>Pseudomonadota</taxon>
        <taxon>Alphaproteobacteria</taxon>
        <taxon>Rhodobacterales</taxon>
        <taxon>Roseobacteraceae</taxon>
        <taxon>Salipiger</taxon>
    </lineage>
</organism>
<dbReference type="AlphaFoldDB" id="A0A1G7H8Q6"/>
<sequence length="42" mass="4435">MYIGAVIVIVAVGCVIELCEGVSARRSNDRDARLAEFPGLNG</sequence>
<reference evidence="2" key="1">
    <citation type="submission" date="2016-10" db="EMBL/GenBank/DDBJ databases">
        <authorList>
            <person name="Varghese N."/>
            <person name="Submissions S."/>
        </authorList>
    </citation>
    <scope>NUCLEOTIDE SEQUENCE [LARGE SCALE GENOMIC DNA]</scope>
    <source>
        <strain evidence="2">DSM 10146</strain>
    </source>
</reference>
<gene>
    <name evidence="1" type="ORF">SAMN04488105_110131</name>
</gene>
<keyword evidence="2" id="KW-1185">Reference proteome</keyword>
<dbReference type="EMBL" id="FNAV01000010">
    <property type="protein sequence ID" value="SDE96664.1"/>
    <property type="molecule type" value="Genomic_DNA"/>
</dbReference>
<proteinExistence type="predicted"/>